<accession>A0A921HPQ9</accession>
<keyword evidence="3" id="KW-0808">Transferase</keyword>
<keyword evidence="1" id="KW-0472">Membrane</keyword>
<dbReference type="GO" id="GO:0016301">
    <property type="term" value="F:kinase activity"/>
    <property type="evidence" value="ECO:0007669"/>
    <property type="project" value="UniProtKB-KW"/>
</dbReference>
<dbReference type="Gene3D" id="3.30.450.20">
    <property type="entry name" value="PAS domain"/>
    <property type="match status" value="1"/>
</dbReference>
<proteinExistence type="predicted"/>
<protein>
    <submittedName>
        <fullName evidence="3">Cell wall metabolism sensor histidine kinase WalK</fullName>
    </submittedName>
</protein>
<evidence type="ECO:0000256" key="1">
    <source>
        <dbReference type="SAM" id="Phobius"/>
    </source>
</evidence>
<keyword evidence="3" id="KW-0418">Kinase</keyword>
<name>A0A921HPQ9_9LACO</name>
<feature type="transmembrane region" description="Helical" evidence="1">
    <location>
        <begin position="12"/>
        <end position="35"/>
    </location>
</feature>
<evidence type="ECO:0000259" key="2">
    <source>
        <dbReference type="Pfam" id="PF23846"/>
    </source>
</evidence>
<evidence type="ECO:0000313" key="3">
    <source>
        <dbReference type="EMBL" id="HJF86078.1"/>
    </source>
</evidence>
<dbReference type="Proteomes" id="UP000747013">
    <property type="component" value="Unassembled WGS sequence"/>
</dbReference>
<evidence type="ECO:0000313" key="4">
    <source>
        <dbReference type="Proteomes" id="UP000747013"/>
    </source>
</evidence>
<dbReference type="InterPro" id="IPR057640">
    <property type="entry name" value="Cache_WalK"/>
</dbReference>
<dbReference type="AlphaFoldDB" id="A0A921HPQ9"/>
<dbReference type="Pfam" id="PF23846">
    <property type="entry name" value="Cache_WalK"/>
    <property type="match status" value="1"/>
</dbReference>
<dbReference type="EMBL" id="DYWC01000036">
    <property type="protein sequence ID" value="HJF86078.1"/>
    <property type="molecule type" value="Genomic_DNA"/>
</dbReference>
<organism evidence="3 4">
    <name type="scientific">Companilactobacillus farciminis</name>
    <dbReference type="NCBI Taxonomy" id="1612"/>
    <lineage>
        <taxon>Bacteria</taxon>
        <taxon>Bacillati</taxon>
        <taxon>Bacillota</taxon>
        <taxon>Bacilli</taxon>
        <taxon>Lactobacillales</taxon>
        <taxon>Lactobacillaceae</taxon>
        <taxon>Companilactobacillus</taxon>
    </lineage>
</organism>
<sequence length="140" mass="15897">MKNRFVFLHSINFKIGLSFILILIVTIEIIGAYFVRQLEDQNVSNFENSVVVPAYTLNQISENLTDNDQHTRENIGNAIQDYTRVSTDITNVQVVDRSGIIVGAKDSEGNNIIGTQTLKDNIKQSIKTDKKITQIYYEKD</sequence>
<comment type="caution">
    <text evidence="3">The sequence shown here is derived from an EMBL/GenBank/DDBJ whole genome shotgun (WGS) entry which is preliminary data.</text>
</comment>
<feature type="domain" description="WalK sensor protein kinase cache" evidence="2">
    <location>
        <begin position="75"/>
        <end position="139"/>
    </location>
</feature>
<feature type="non-terminal residue" evidence="3">
    <location>
        <position position="140"/>
    </location>
</feature>
<keyword evidence="1" id="KW-0812">Transmembrane</keyword>
<reference evidence="3" key="1">
    <citation type="journal article" date="2021" name="PeerJ">
        <title>Extensive microbial diversity within the chicken gut microbiome revealed by metagenomics and culture.</title>
        <authorList>
            <person name="Gilroy R."/>
            <person name="Ravi A."/>
            <person name="Getino M."/>
            <person name="Pursley I."/>
            <person name="Horton D.L."/>
            <person name="Alikhan N.F."/>
            <person name="Baker D."/>
            <person name="Gharbi K."/>
            <person name="Hall N."/>
            <person name="Watson M."/>
            <person name="Adriaenssens E.M."/>
            <person name="Foster-Nyarko E."/>
            <person name="Jarju S."/>
            <person name="Secka A."/>
            <person name="Antonio M."/>
            <person name="Oren A."/>
            <person name="Chaudhuri R.R."/>
            <person name="La Ragione R."/>
            <person name="Hildebrand F."/>
            <person name="Pallen M.J."/>
        </authorList>
    </citation>
    <scope>NUCLEOTIDE SEQUENCE</scope>
    <source>
        <strain evidence="3">7886</strain>
    </source>
</reference>
<keyword evidence="1" id="KW-1133">Transmembrane helix</keyword>
<reference evidence="3" key="2">
    <citation type="submission" date="2021-09" db="EMBL/GenBank/DDBJ databases">
        <authorList>
            <person name="Gilroy R."/>
        </authorList>
    </citation>
    <scope>NUCLEOTIDE SEQUENCE</scope>
    <source>
        <strain evidence="3">7886</strain>
    </source>
</reference>
<gene>
    <name evidence="3" type="ORF">K8V88_01440</name>
</gene>